<comment type="caution">
    <text evidence="1">The sequence shown here is derived from an EMBL/GenBank/DDBJ whole genome shotgun (WGS) entry which is preliminary data.</text>
</comment>
<feature type="non-terminal residue" evidence="1">
    <location>
        <position position="58"/>
    </location>
</feature>
<dbReference type="Proteomes" id="UP001189429">
    <property type="component" value="Unassembled WGS sequence"/>
</dbReference>
<gene>
    <name evidence="1" type="ORF">PCOR1329_LOCUS41023</name>
</gene>
<name>A0ABN9TPB8_9DINO</name>
<evidence type="ECO:0000313" key="2">
    <source>
        <dbReference type="Proteomes" id="UP001189429"/>
    </source>
</evidence>
<proteinExistence type="predicted"/>
<dbReference type="EMBL" id="CAUYUJ010014946">
    <property type="protein sequence ID" value="CAK0847952.1"/>
    <property type="molecule type" value="Genomic_DNA"/>
</dbReference>
<evidence type="ECO:0000313" key="1">
    <source>
        <dbReference type="EMBL" id="CAK0847952.1"/>
    </source>
</evidence>
<sequence>AAVPLRSIRRATLLSPGRGAALDLQRRGTYSGVGCESERDPDAGLDEHEEFLRSMGKF</sequence>
<accession>A0ABN9TPB8</accession>
<organism evidence="1 2">
    <name type="scientific">Prorocentrum cordatum</name>
    <dbReference type="NCBI Taxonomy" id="2364126"/>
    <lineage>
        <taxon>Eukaryota</taxon>
        <taxon>Sar</taxon>
        <taxon>Alveolata</taxon>
        <taxon>Dinophyceae</taxon>
        <taxon>Prorocentrales</taxon>
        <taxon>Prorocentraceae</taxon>
        <taxon>Prorocentrum</taxon>
    </lineage>
</organism>
<protein>
    <submittedName>
        <fullName evidence="1">Uncharacterized protein</fullName>
    </submittedName>
</protein>
<keyword evidence="2" id="KW-1185">Reference proteome</keyword>
<feature type="non-terminal residue" evidence="1">
    <location>
        <position position="1"/>
    </location>
</feature>
<reference evidence="1" key="1">
    <citation type="submission" date="2023-10" db="EMBL/GenBank/DDBJ databases">
        <authorList>
            <person name="Chen Y."/>
            <person name="Shah S."/>
            <person name="Dougan E. K."/>
            <person name="Thang M."/>
            <person name="Chan C."/>
        </authorList>
    </citation>
    <scope>NUCLEOTIDE SEQUENCE [LARGE SCALE GENOMIC DNA]</scope>
</reference>